<dbReference type="Pfam" id="PF00078">
    <property type="entry name" value="RVT_1"/>
    <property type="match status" value="2"/>
</dbReference>
<dbReference type="AlphaFoldDB" id="A0A8J6LB29"/>
<comment type="caution">
    <text evidence="3">The sequence shown here is derived from an EMBL/GenBank/DDBJ whole genome shotgun (WGS) entry which is preliminary data.</text>
</comment>
<evidence type="ECO:0000313" key="4">
    <source>
        <dbReference type="Proteomes" id="UP000719412"/>
    </source>
</evidence>
<gene>
    <name evidence="3" type="ORF">GEV33_009004</name>
</gene>
<evidence type="ECO:0000256" key="1">
    <source>
        <dbReference type="SAM" id="MobiDB-lite"/>
    </source>
</evidence>
<reference evidence="3" key="1">
    <citation type="journal article" date="2020" name="J Insects Food Feed">
        <title>The yellow mealworm (Tenebrio molitor) genome: a resource for the emerging insects as food and feed industry.</title>
        <authorList>
            <person name="Eriksson T."/>
            <person name="Andere A."/>
            <person name="Kelstrup H."/>
            <person name="Emery V."/>
            <person name="Picard C."/>
        </authorList>
    </citation>
    <scope>NUCLEOTIDE SEQUENCE</scope>
    <source>
        <strain evidence="3">Stoneville</strain>
        <tissue evidence="3">Whole head</tissue>
    </source>
</reference>
<organism evidence="3 4">
    <name type="scientific">Tenebrio molitor</name>
    <name type="common">Yellow mealworm beetle</name>
    <dbReference type="NCBI Taxonomy" id="7067"/>
    <lineage>
        <taxon>Eukaryota</taxon>
        <taxon>Metazoa</taxon>
        <taxon>Ecdysozoa</taxon>
        <taxon>Arthropoda</taxon>
        <taxon>Hexapoda</taxon>
        <taxon>Insecta</taxon>
        <taxon>Pterygota</taxon>
        <taxon>Neoptera</taxon>
        <taxon>Endopterygota</taxon>
        <taxon>Coleoptera</taxon>
        <taxon>Polyphaga</taxon>
        <taxon>Cucujiformia</taxon>
        <taxon>Tenebrionidae</taxon>
        <taxon>Tenebrio</taxon>
    </lineage>
</organism>
<dbReference type="InterPro" id="IPR000477">
    <property type="entry name" value="RT_dom"/>
</dbReference>
<protein>
    <recommendedName>
        <fullName evidence="2">Reverse transcriptase domain-containing protein</fullName>
    </recommendedName>
</protein>
<name>A0A8J6LB29_TENMO</name>
<feature type="region of interest" description="Disordered" evidence="1">
    <location>
        <begin position="509"/>
        <end position="530"/>
    </location>
</feature>
<dbReference type="InterPro" id="IPR043502">
    <property type="entry name" value="DNA/RNA_pol_sf"/>
</dbReference>
<keyword evidence="4" id="KW-1185">Reference proteome</keyword>
<feature type="domain" description="Reverse transcriptase" evidence="2">
    <location>
        <begin position="81"/>
        <end position="174"/>
    </location>
</feature>
<dbReference type="EMBL" id="JABDTM020024944">
    <property type="protein sequence ID" value="KAH0813787.1"/>
    <property type="molecule type" value="Genomic_DNA"/>
</dbReference>
<sequence length="613" mass="73501">MVRIMESQTEETEITAEEVERHIRHLKRKAPGWDGVQNEAWMYGTEEMVERMVELMNGVWRGEGFPADWREGVICPIFKKGEKNRAENYRGITLLNTGYKLYASVLSERMKREIEEKGVLPDSQAGFRRGRSIVDNVYILDHLARNELRKKGGRMCALFIDFKAAFDKVDRVKMFEWRKLAKSEREMKEMMRNLEKYVRKKKLEVNVEKTKMMVFNKRKRKNEESEWKWEESKIERVSEFKYLGYTFNARATDKAQGREVVRKANKVVGCVWGIGERMWGGEVGRRMMMFESMVESVLMYGAEIWGWEEKEEVERVQEKYLRWVLGVDRETPGYIVREECKRSKLRVKAGKRAAKFKDRMGGREECRILTECYREKKKNVDEKEREKYCRRNGYASEEVERVRAEGRWMCAELSERGRDTDKQERRERIRESRYNREYERCVTEDVPVYLGRESAKERKMMARFRCGNEERENRYWMEEEERMCRMCREERETIEHMWRGCGEMREREEKRRRKRDRMDERGMEEEDSGVPQGSILGPLFFNIYINDIVESLDLPYLLFADDMKVYSLIGCHHDALRLQDGIDNFVRWCADNNLLLDCAKSKVVSFPKKKFKN</sequence>
<dbReference type="SUPFAM" id="SSF56672">
    <property type="entry name" value="DNA/RNA polymerases"/>
    <property type="match status" value="1"/>
</dbReference>
<dbReference type="PANTHER" id="PTHR19446">
    <property type="entry name" value="REVERSE TRANSCRIPTASES"/>
    <property type="match status" value="1"/>
</dbReference>
<accession>A0A8J6LB29</accession>
<dbReference type="Proteomes" id="UP000719412">
    <property type="component" value="Unassembled WGS sequence"/>
</dbReference>
<evidence type="ECO:0000313" key="3">
    <source>
        <dbReference type="EMBL" id="KAH0813787.1"/>
    </source>
</evidence>
<evidence type="ECO:0000259" key="2">
    <source>
        <dbReference type="Pfam" id="PF00078"/>
    </source>
</evidence>
<dbReference type="CDD" id="cd01650">
    <property type="entry name" value="RT_nLTR_like"/>
    <property type="match status" value="1"/>
</dbReference>
<dbReference type="GO" id="GO:0071897">
    <property type="term" value="P:DNA biosynthetic process"/>
    <property type="evidence" value="ECO:0007669"/>
    <property type="project" value="UniProtKB-ARBA"/>
</dbReference>
<feature type="domain" description="Reverse transcriptase" evidence="2">
    <location>
        <begin position="526"/>
        <end position="605"/>
    </location>
</feature>
<reference evidence="3" key="2">
    <citation type="submission" date="2021-08" db="EMBL/GenBank/DDBJ databases">
        <authorList>
            <person name="Eriksson T."/>
        </authorList>
    </citation>
    <scope>NUCLEOTIDE SEQUENCE</scope>
    <source>
        <strain evidence="3">Stoneville</strain>
        <tissue evidence="3">Whole head</tissue>
    </source>
</reference>
<proteinExistence type="predicted"/>